<feature type="transmembrane region" description="Helical" evidence="11">
    <location>
        <begin position="173"/>
        <end position="195"/>
    </location>
</feature>
<dbReference type="InterPro" id="IPR017871">
    <property type="entry name" value="ABC_transporter-like_CS"/>
</dbReference>
<dbReference type="PROSITE" id="PS00211">
    <property type="entry name" value="ABC_TRANSPORTER_1"/>
    <property type="match status" value="1"/>
</dbReference>
<evidence type="ECO:0000256" key="3">
    <source>
        <dbReference type="ARBA" id="ARBA00022448"/>
    </source>
</evidence>
<accession>A0A8C9SAP8</accession>
<dbReference type="PROSITE" id="PS50893">
    <property type="entry name" value="ABC_TRANSPORTER_2"/>
    <property type="match status" value="1"/>
</dbReference>
<protein>
    <submittedName>
        <fullName evidence="14">Transporter associated with antigen processing, subunit type a</fullName>
    </submittedName>
</protein>
<sequence>STSCNSPSEVHILVSYHALVYVSTVCLDTAILCALSLGTAELLPLFGNHDVLGGLVCMWSVAITRWALICSLLLSNVDLKQRAVMKRWAAAHCFLGSVYESCRQVMFGGPLESGAGPLENPWFLVLNTVAAAATCLFWEITFPDSNKENNRKEKKQKTMVLFIRVICFLKKDLVILAGALIFLFLAVLCELFALLQTGKIIDALGSPSHWNDFPSALFLMSLFSFGNTLSVGCREGFFSCAISSFTRKVKVQLFGSLVFQEIGFFESTKTGDLASRLSADTGLMGHVVSLSTNLLLRTLIELLGIMVVMFGLSWKLTLLILMEIPLTSLLQSIYDTYYQRFSKEILDSMARANDVASEVMAGIRTVRSFNMERNEALRYSKTLLEIHSLRTRRDVVRSIYGLLRKVTDLGIRVAMLCYGQKLILSGQMSTGTLVFFIFYQRDLGNRIKTSVWILGDIVNSLSTAEKVFEYLDRKPQVSTDGTLQPDTLRGHIQFHNLTFSYPAYPDQPVLQGLSLEAKPGQMTALVGPSGGGKSTCVSLLERFYQPQDGEILLDGQPLQSYQHQYLHSKVAMVGQQPILFSGSIRDNIAYGLKNCSMERVIQAAQKANAHEFISQLEHGYDTDVGEHGGQLSGGQKQRIAIARALIREPQVLILDEITSCLDTESEQMVLQALANCPSQTLLVIAHRLKTVERADQIFLIDRGVIIEKGTHHELMEKRGKYYKLREMIFTEKADLKIIL</sequence>
<reference evidence="14" key="2">
    <citation type="submission" date="2025-08" db="UniProtKB">
        <authorList>
            <consortium name="Ensembl"/>
        </authorList>
    </citation>
    <scope>IDENTIFICATION</scope>
</reference>
<keyword evidence="10 11" id="KW-0472">Membrane</keyword>
<dbReference type="Gene3D" id="1.20.1560.10">
    <property type="entry name" value="ABC transporter type 1, transmembrane domain"/>
    <property type="match status" value="1"/>
</dbReference>
<feature type="domain" description="ABC transporter" evidence="12">
    <location>
        <begin position="492"/>
        <end position="727"/>
    </location>
</feature>
<dbReference type="GO" id="GO:0012505">
    <property type="term" value="C:endomembrane system"/>
    <property type="evidence" value="ECO:0007669"/>
    <property type="project" value="UniProtKB-SubCell"/>
</dbReference>
<keyword evidence="4 11" id="KW-0812">Transmembrane</keyword>
<dbReference type="PANTHER" id="PTHR43394">
    <property type="entry name" value="ATP-DEPENDENT PERMEASE MDL1, MITOCHONDRIAL"/>
    <property type="match status" value="1"/>
</dbReference>
<evidence type="ECO:0000256" key="1">
    <source>
        <dbReference type="ARBA" id="ARBA00004127"/>
    </source>
</evidence>
<keyword evidence="5" id="KW-0547">Nucleotide-binding</keyword>
<dbReference type="FunFam" id="3.40.50.300:FF:000140">
    <property type="entry name" value="Lipid A export ATP-binding/permease protein MsbA"/>
    <property type="match status" value="1"/>
</dbReference>
<feature type="transmembrane region" description="Helical" evidence="11">
    <location>
        <begin position="51"/>
        <end position="74"/>
    </location>
</feature>
<dbReference type="InterPro" id="IPR039421">
    <property type="entry name" value="Type_1_exporter"/>
</dbReference>
<dbReference type="SMART" id="SM00382">
    <property type="entry name" value="AAA"/>
    <property type="match status" value="1"/>
</dbReference>
<evidence type="ECO:0000256" key="9">
    <source>
        <dbReference type="ARBA" id="ARBA00022989"/>
    </source>
</evidence>
<dbReference type="GeneTree" id="ENSGT00940000155431"/>
<dbReference type="InterPro" id="IPR003593">
    <property type="entry name" value="AAA+_ATPase"/>
</dbReference>
<dbReference type="GO" id="GO:0015421">
    <property type="term" value="F:ABC-type oligopeptide transporter activity"/>
    <property type="evidence" value="ECO:0007669"/>
    <property type="project" value="TreeGrafter"/>
</dbReference>
<dbReference type="OrthoDB" id="6500128at2759"/>
<comment type="similarity">
    <text evidence="2">Belongs to the ABC transporter superfamily. ABCB family. MHC peptide exporter (TC 3.A.1.209) subfamily.</text>
</comment>
<keyword evidence="15" id="KW-1185">Reference proteome</keyword>
<organism evidence="14 15">
    <name type="scientific">Scleropages formosus</name>
    <name type="common">Asian bonytongue</name>
    <name type="synonym">Osteoglossum formosum</name>
    <dbReference type="NCBI Taxonomy" id="113540"/>
    <lineage>
        <taxon>Eukaryota</taxon>
        <taxon>Metazoa</taxon>
        <taxon>Chordata</taxon>
        <taxon>Craniata</taxon>
        <taxon>Vertebrata</taxon>
        <taxon>Euteleostomi</taxon>
        <taxon>Actinopterygii</taxon>
        <taxon>Neopterygii</taxon>
        <taxon>Teleostei</taxon>
        <taxon>Osteoglossocephala</taxon>
        <taxon>Osteoglossomorpha</taxon>
        <taxon>Osteoglossiformes</taxon>
        <taxon>Osteoglossidae</taxon>
        <taxon>Scleropages</taxon>
    </lineage>
</organism>
<evidence type="ECO:0000256" key="7">
    <source>
        <dbReference type="ARBA" id="ARBA00022856"/>
    </source>
</evidence>
<dbReference type="SUPFAM" id="SSF52540">
    <property type="entry name" value="P-loop containing nucleoside triphosphate hydrolases"/>
    <property type="match status" value="1"/>
</dbReference>
<evidence type="ECO:0000256" key="6">
    <source>
        <dbReference type="ARBA" id="ARBA00022840"/>
    </source>
</evidence>
<dbReference type="PROSITE" id="PS50929">
    <property type="entry name" value="ABC_TM1F"/>
    <property type="match status" value="1"/>
</dbReference>
<keyword evidence="9 11" id="KW-1133">Transmembrane helix</keyword>
<dbReference type="Gene3D" id="3.40.50.300">
    <property type="entry name" value="P-loop containing nucleotide triphosphate hydrolases"/>
    <property type="match status" value="1"/>
</dbReference>
<keyword evidence="7" id="KW-0571">Peptide transport</keyword>
<evidence type="ECO:0000313" key="14">
    <source>
        <dbReference type="Ensembl" id="ENSSFOP00015029342.2"/>
    </source>
</evidence>
<evidence type="ECO:0000256" key="2">
    <source>
        <dbReference type="ARBA" id="ARBA00006493"/>
    </source>
</evidence>
<dbReference type="GO" id="GO:0016887">
    <property type="term" value="F:ATP hydrolysis activity"/>
    <property type="evidence" value="ECO:0007669"/>
    <property type="project" value="InterPro"/>
</dbReference>
<evidence type="ECO:0000256" key="10">
    <source>
        <dbReference type="ARBA" id="ARBA00023136"/>
    </source>
</evidence>
<dbReference type="InterPro" id="IPR003439">
    <property type="entry name" value="ABC_transporter-like_ATP-bd"/>
</dbReference>
<dbReference type="Ensembl" id="ENSSFOT00015029678.2">
    <property type="protein sequence ID" value="ENSSFOP00015029342.2"/>
    <property type="gene ID" value="ENSSFOG00015018809.2"/>
</dbReference>
<keyword evidence="6" id="KW-0067">ATP-binding</keyword>
<dbReference type="AlphaFoldDB" id="A0A8C9SAP8"/>
<dbReference type="PIRSF" id="PIRSF002773">
    <property type="entry name" value="ABC_prm/ATPase_B"/>
    <property type="match status" value="1"/>
</dbReference>
<keyword evidence="3" id="KW-0813">Transport</keyword>
<dbReference type="Pfam" id="PF00005">
    <property type="entry name" value="ABC_tran"/>
    <property type="match status" value="1"/>
</dbReference>
<dbReference type="Proteomes" id="UP000694397">
    <property type="component" value="Chromosome 23"/>
</dbReference>
<feature type="domain" description="ABC transmembrane type-1" evidence="13">
    <location>
        <begin position="177"/>
        <end position="459"/>
    </location>
</feature>
<evidence type="ECO:0000313" key="15">
    <source>
        <dbReference type="Proteomes" id="UP000694397"/>
    </source>
</evidence>
<dbReference type="Pfam" id="PF00664">
    <property type="entry name" value="ABC_membrane"/>
    <property type="match status" value="1"/>
</dbReference>
<evidence type="ECO:0000259" key="12">
    <source>
        <dbReference type="PROSITE" id="PS50893"/>
    </source>
</evidence>
<dbReference type="GO" id="GO:0005524">
    <property type="term" value="F:ATP binding"/>
    <property type="evidence" value="ECO:0007669"/>
    <property type="project" value="UniProtKB-KW"/>
</dbReference>
<evidence type="ECO:0000256" key="4">
    <source>
        <dbReference type="ARBA" id="ARBA00022692"/>
    </source>
</evidence>
<name>A0A8C9SAP8_SCLFO</name>
<evidence type="ECO:0000256" key="5">
    <source>
        <dbReference type="ARBA" id="ARBA00022741"/>
    </source>
</evidence>
<dbReference type="GO" id="GO:0016020">
    <property type="term" value="C:membrane"/>
    <property type="evidence" value="ECO:0007669"/>
    <property type="project" value="InterPro"/>
</dbReference>
<keyword evidence="8" id="KW-1278">Translocase</keyword>
<dbReference type="SUPFAM" id="SSF90123">
    <property type="entry name" value="ABC transporter transmembrane region"/>
    <property type="match status" value="1"/>
</dbReference>
<evidence type="ECO:0000259" key="13">
    <source>
        <dbReference type="PROSITE" id="PS50929"/>
    </source>
</evidence>
<dbReference type="InterPro" id="IPR027417">
    <property type="entry name" value="P-loop_NTPase"/>
</dbReference>
<keyword evidence="7" id="KW-0653">Protein transport</keyword>
<feature type="transmembrane region" description="Helical" evidence="11">
    <location>
        <begin position="18"/>
        <end position="39"/>
    </location>
</feature>
<dbReference type="CDD" id="cd03248">
    <property type="entry name" value="ABCC_TAP"/>
    <property type="match status" value="1"/>
</dbReference>
<reference evidence="14 15" key="1">
    <citation type="submission" date="2019-04" db="EMBL/GenBank/DDBJ databases">
        <authorList>
            <consortium name="Wellcome Sanger Institute Data Sharing"/>
        </authorList>
    </citation>
    <scope>NUCLEOTIDE SEQUENCE [LARGE SCALE GENOMIC DNA]</scope>
</reference>
<reference evidence="14" key="3">
    <citation type="submission" date="2025-09" db="UniProtKB">
        <authorList>
            <consortium name="Ensembl"/>
        </authorList>
    </citation>
    <scope>IDENTIFICATION</scope>
</reference>
<dbReference type="InterPro" id="IPR011527">
    <property type="entry name" value="ABC1_TM_dom"/>
</dbReference>
<feature type="transmembrane region" description="Helical" evidence="11">
    <location>
        <begin position="215"/>
        <end position="233"/>
    </location>
</feature>
<dbReference type="PANTHER" id="PTHR43394:SF14">
    <property type="entry name" value="TRANSPORTER 2, ATP BINDING CASSETTE SUBFAMILY B"/>
    <property type="match status" value="1"/>
</dbReference>
<dbReference type="InterPro" id="IPR036640">
    <property type="entry name" value="ABC1_TM_sf"/>
</dbReference>
<evidence type="ECO:0000256" key="11">
    <source>
        <dbReference type="SAM" id="Phobius"/>
    </source>
</evidence>
<proteinExistence type="inferred from homology"/>
<feature type="transmembrane region" description="Helical" evidence="11">
    <location>
        <begin position="299"/>
        <end position="322"/>
    </location>
</feature>
<evidence type="ECO:0000256" key="8">
    <source>
        <dbReference type="ARBA" id="ARBA00022967"/>
    </source>
</evidence>
<comment type="subcellular location">
    <subcellularLocation>
        <location evidence="1">Endomembrane system</location>
        <topology evidence="1">Multi-pass membrane protein</topology>
    </subcellularLocation>
</comment>